<feature type="region of interest" description="Disordered" evidence="1">
    <location>
        <begin position="1"/>
        <end position="49"/>
    </location>
</feature>
<accession>A0A9Q3BR92</accession>
<evidence type="ECO:0000256" key="1">
    <source>
        <dbReference type="SAM" id="MobiDB-lite"/>
    </source>
</evidence>
<comment type="caution">
    <text evidence="2">The sequence shown here is derived from an EMBL/GenBank/DDBJ whole genome shotgun (WGS) entry which is preliminary data.</text>
</comment>
<dbReference type="Proteomes" id="UP000765509">
    <property type="component" value="Unassembled WGS sequence"/>
</dbReference>
<evidence type="ECO:0000313" key="2">
    <source>
        <dbReference type="EMBL" id="MBW0470836.1"/>
    </source>
</evidence>
<protein>
    <submittedName>
        <fullName evidence="2">Uncharacterized protein</fullName>
    </submittedName>
</protein>
<dbReference type="EMBL" id="AVOT02002560">
    <property type="protein sequence ID" value="MBW0470836.1"/>
    <property type="molecule type" value="Genomic_DNA"/>
</dbReference>
<gene>
    <name evidence="2" type="ORF">O181_010551</name>
</gene>
<evidence type="ECO:0000313" key="3">
    <source>
        <dbReference type="Proteomes" id="UP000765509"/>
    </source>
</evidence>
<organism evidence="2 3">
    <name type="scientific">Austropuccinia psidii MF-1</name>
    <dbReference type="NCBI Taxonomy" id="1389203"/>
    <lineage>
        <taxon>Eukaryota</taxon>
        <taxon>Fungi</taxon>
        <taxon>Dikarya</taxon>
        <taxon>Basidiomycota</taxon>
        <taxon>Pucciniomycotina</taxon>
        <taxon>Pucciniomycetes</taxon>
        <taxon>Pucciniales</taxon>
        <taxon>Sphaerophragmiaceae</taxon>
        <taxon>Austropuccinia</taxon>
    </lineage>
</organism>
<feature type="compositionally biased region" description="Polar residues" evidence="1">
    <location>
        <begin position="38"/>
        <end position="49"/>
    </location>
</feature>
<reference evidence="2" key="1">
    <citation type="submission" date="2021-03" db="EMBL/GenBank/DDBJ databases">
        <title>Draft genome sequence of rust myrtle Austropuccinia psidii MF-1, a brazilian biotype.</title>
        <authorList>
            <person name="Quecine M.C."/>
            <person name="Pachon D.M.R."/>
            <person name="Bonatelli M.L."/>
            <person name="Correr F.H."/>
            <person name="Franceschini L.M."/>
            <person name="Leite T.F."/>
            <person name="Margarido G.R.A."/>
            <person name="Almeida C.A."/>
            <person name="Ferrarezi J.A."/>
            <person name="Labate C.A."/>
        </authorList>
    </citation>
    <scope>NUCLEOTIDE SEQUENCE</scope>
    <source>
        <strain evidence="2">MF-1</strain>
    </source>
</reference>
<keyword evidence="3" id="KW-1185">Reference proteome</keyword>
<proteinExistence type="predicted"/>
<sequence>MTPPRGRSNHSIQKNGFGPGHSNHNTKRQDLQPRGKSQMENSRTSTSSQWLPRTFDTFIECPKAHITAIPVVRCAQVLTGSSRNIPVLVQELVYGSKSGVGTSSQLVDRDHELLPSSKEALWSRKCTRTSQGVATHVLQGTGSKDESLVQKP</sequence>
<dbReference type="AlphaFoldDB" id="A0A9Q3BR92"/>
<name>A0A9Q3BR92_9BASI</name>